<dbReference type="InterPro" id="IPR012334">
    <property type="entry name" value="Pectin_lyas_fold"/>
</dbReference>
<keyword evidence="3" id="KW-0964">Secreted</keyword>
<organism evidence="11 12">
    <name type="scientific">Candidatus Roizmanbacteria bacterium GW2011_GWA2_35_19</name>
    <dbReference type="NCBI Taxonomy" id="1618478"/>
    <lineage>
        <taxon>Bacteria</taxon>
        <taxon>Candidatus Roizmaniibacteriota</taxon>
    </lineage>
</organism>
<comment type="similarity">
    <text evidence="8">Belongs to the polysaccharide lyase 9 family.</text>
</comment>
<dbReference type="Proteomes" id="UP000034457">
    <property type="component" value="Unassembled WGS sequence"/>
</dbReference>
<comment type="caution">
    <text evidence="11">The sequence shown here is derived from an EMBL/GenBank/DDBJ whole genome shotgun (WGS) entry which is preliminary data.</text>
</comment>
<keyword evidence="7" id="KW-0456">Lyase</keyword>
<feature type="compositionally biased region" description="Low complexity" evidence="9">
    <location>
        <begin position="555"/>
        <end position="569"/>
    </location>
</feature>
<dbReference type="SUPFAM" id="SSF49363">
    <property type="entry name" value="Purple acid phosphatase, N-terminal domain"/>
    <property type="match status" value="1"/>
</dbReference>
<comment type="subcellular location">
    <subcellularLocation>
        <location evidence="2">Secreted</location>
    </subcellularLocation>
</comment>
<feature type="region of interest" description="Disordered" evidence="9">
    <location>
        <begin position="546"/>
        <end position="569"/>
    </location>
</feature>
<evidence type="ECO:0000256" key="9">
    <source>
        <dbReference type="SAM" id="MobiDB-lite"/>
    </source>
</evidence>
<dbReference type="GO" id="GO:0005576">
    <property type="term" value="C:extracellular region"/>
    <property type="evidence" value="ECO:0007669"/>
    <property type="project" value="UniProtKB-SubCell"/>
</dbReference>
<keyword evidence="4" id="KW-0479">Metal-binding</keyword>
<evidence type="ECO:0000256" key="6">
    <source>
        <dbReference type="ARBA" id="ARBA00022837"/>
    </source>
</evidence>
<name>A0A0G0EZ74_9BACT</name>
<reference evidence="11 12" key="1">
    <citation type="journal article" date="2015" name="Nature">
        <title>rRNA introns, odd ribosomes, and small enigmatic genomes across a large radiation of phyla.</title>
        <authorList>
            <person name="Brown C.T."/>
            <person name="Hug L.A."/>
            <person name="Thomas B.C."/>
            <person name="Sharon I."/>
            <person name="Castelle C.J."/>
            <person name="Singh A."/>
            <person name="Wilkins M.J."/>
            <person name="Williams K.H."/>
            <person name="Banfield J.F."/>
        </authorList>
    </citation>
    <scope>NUCLEOTIDE SEQUENCE [LARGE SCALE GENOMIC DNA]</scope>
</reference>
<keyword evidence="5" id="KW-0732">Signal</keyword>
<dbReference type="PROSITE" id="PS50853">
    <property type="entry name" value="FN3"/>
    <property type="match status" value="1"/>
</dbReference>
<protein>
    <recommendedName>
        <fullName evidence="10">Fibronectin type-III domain-containing protein</fullName>
    </recommendedName>
</protein>
<proteinExistence type="inferred from homology"/>
<dbReference type="InterPro" id="IPR003961">
    <property type="entry name" value="FN3_dom"/>
</dbReference>
<gene>
    <name evidence="11" type="ORF">UR68_C0015G0008</name>
</gene>
<dbReference type="SUPFAM" id="SSF51126">
    <property type="entry name" value="Pectin lyase-like"/>
    <property type="match status" value="1"/>
</dbReference>
<dbReference type="GO" id="GO:0046872">
    <property type="term" value="F:metal ion binding"/>
    <property type="evidence" value="ECO:0007669"/>
    <property type="project" value="UniProtKB-KW"/>
</dbReference>
<evidence type="ECO:0000313" key="12">
    <source>
        <dbReference type="Proteomes" id="UP000034457"/>
    </source>
</evidence>
<evidence type="ECO:0000256" key="4">
    <source>
        <dbReference type="ARBA" id="ARBA00022723"/>
    </source>
</evidence>
<dbReference type="InterPro" id="IPR008963">
    <property type="entry name" value="Purple_acid_Pase-like_N"/>
</dbReference>
<dbReference type="PANTHER" id="PTHR40088:SF1">
    <property type="entry name" value="PECTATE LYASE PEL9"/>
    <property type="match status" value="1"/>
</dbReference>
<feature type="domain" description="Fibronectin type-III" evidence="10">
    <location>
        <begin position="573"/>
        <end position="668"/>
    </location>
</feature>
<evidence type="ECO:0000256" key="8">
    <source>
        <dbReference type="ARBA" id="ARBA00038263"/>
    </source>
</evidence>
<dbReference type="GO" id="GO:0016837">
    <property type="term" value="F:carbon-oxygen lyase activity, acting on polysaccharides"/>
    <property type="evidence" value="ECO:0007669"/>
    <property type="project" value="TreeGrafter"/>
</dbReference>
<sequence>MIDNLKKILISSLLLTAAITPTYFFGNYLLFNMYSSSRASVGAKKVFYVSNLGNNSNPGTIESPFLTIGYASGLASPGDEIHIMPGTYRENVIVSNKQGSLTSPLLFIGESLESSGYPVIDGGDTGFSATSTVTKNPAFTVLNSSWIQFERLKIINSTDTGMRIDNSHYVTVRRNIFDYHNSAVLLKARSSHVLFEYNETYQSYPDGLTWTNLKGSNWEGGAFKSDGGAGMNVIRYNYFHRQFNSIFLTSGYKTDGKYYDANVWIYRNRFEDVIDDPYEPESYVFNNHFFNNTLINTHRLFSVAPANNAGLGPVFIYNNMQLTASDPTREAGAGRKNSLAKVDLSSHYYSNGVYVFNNSLDISSPVTNGYAIDFLSSTVNNFFNYNNAYRTYNSAFSKSSLTLNNSEINFDMNQKSLGYTEPNGFPNSDPLFVNASLPSEDLRISSNSPAKGKSKEINISTYFAQPLITTSGADLGAFQSGEDNFRQTPNPVYVAPPGGEYSNFPDNTDWGSDLRGGYNPLYGPSWIPQSRFTNSLLPSPTIGINPSSTPPVLSPTPQNTPFLSPSPTSAPTTSGDLIISKISAKITKNTVTVRWITNLLSSSKIIYSRQSSDLLSNSTTSSDLNLVKNHALTINYLTPNTKYWYKVVSTPENGKEIESAIYSFKTRR</sequence>
<dbReference type="InterPro" id="IPR052052">
    <property type="entry name" value="Polysaccharide_Lyase_9"/>
</dbReference>
<dbReference type="InterPro" id="IPR011050">
    <property type="entry name" value="Pectin_lyase_fold/virulence"/>
</dbReference>
<evidence type="ECO:0000313" key="11">
    <source>
        <dbReference type="EMBL" id="KKP72447.1"/>
    </source>
</evidence>
<dbReference type="STRING" id="1618478.UR68_C0015G0008"/>
<evidence type="ECO:0000256" key="3">
    <source>
        <dbReference type="ARBA" id="ARBA00022525"/>
    </source>
</evidence>
<dbReference type="Pfam" id="PF16656">
    <property type="entry name" value="Pur_ac_phosph_N"/>
    <property type="match status" value="1"/>
</dbReference>
<dbReference type="EMBL" id="LBQC01000015">
    <property type="protein sequence ID" value="KKP72447.1"/>
    <property type="molecule type" value="Genomic_DNA"/>
</dbReference>
<dbReference type="InterPro" id="IPR015914">
    <property type="entry name" value="PAPs_N"/>
</dbReference>
<evidence type="ECO:0000256" key="1">
    <source>
        <dbReference type="ARBA" id="ARBA00001913"/>
    </source>
</evidence>
<keyword evidence="6" id="KW-0106">Calcium</keyword>
<dbReference type="Gene3D" id="2.160.20.10">
    <property type="entry name" value="Single-stranded right-handed beta-helix, Pectin lyase-like"/>
    <property type="match status" value="1"/>
</dbReference>
<dbReference type="PANTHER" id="PTHR40088">
    <property type="entry name" value="PECTATE LYASE (EUROFUNG)"/>
    <property type="match status" value="1"/>
</dbReference>
<evidence type="ECO:0000259" key="10">
    <source>
        <dbReference type="PROSITE" id="PS50853"/>
    </source>
</evidence>
<comment type="cofactor">
    <cofactor evidence="1">
        <name>Ca(2+)</name>
        <dbReference type="ChEBI" id="CHEBI:29108"/>
    </cofactor>
</comment>
<evidence type="ECO:0000256" key="5">
    <source>
        <dbReference type="ARBA" id="ARBA00022729"/>
    </source>
</evidence>
<evidence type="ECO:0000256" key="2">
    <source>
        <dbReference type="ARBA" id="ARBA00004613"/>
    </source>
</evidence>
<evidence type="ECO:0000256" key="7">
    <source>
        <dbReference type="ARBA" id="ARBA00023239"/>
    </source>
</evidence>
<dbReference type="GO" id="GO:0003993">
    <property type="term" value="F:acid phosphatase activity"/>
    <property type="evidence" value="ECO:0007669"/>
    <property type="project" value="InterPro"/>
</dbReference>
<dbReference type="Gene3D" id="2.60.40.380">
    <property type="entry name" value="Purple acid phosphatase-like, N-terminal"/>
    <property type="match status" value="1"/>
</dbReference>
<dbReference type="AlphaFoldDB" id="A0A0G0EZ74"/>
<accession>A0A0G0EZ74</accession>